<sequence>MKKINVITLGCSKNTVDSEHLMAQLAAAGYTVTHDSDRTDAKVVVINTCGFIGDAKQESIDMILRAAAAKQTGKIERLFVVGCLSERYAEELRAELPEVDEFFGVKDWDTSVRARG</sequence>
<dbReference type="PROSITE" id="PS51449">
    <property type="entry name" value="MTTASE_N"/>
    <property type="match status" value="1"/>
</dbReference>
<dbReference type="Pfam" id="PF00919">
    <property type="entry name" value="UPF0004"/>
    <property type="match status" value="1"/>
</dbReference>
<dbReference type="AlphaFoldDB" id="K1SH09"/>
<evidence type="ECO:0000259" key="1">
    <source>
        <dbReference type="PROSITE" id="PS51449"/>
    </source>
</evidence>
<dbReference type="PANTHER" id="PTHR43837:SF1">
    <property type="entry name" value="RIBOSOMAL PROTEIN US12 METHYLTHIOTRANSFERASE RIMO"/>
    <property type="match status" value="1"/>
</dbReference>
<comment type="caution">
    <text evidence="2">The sequence shown here is derived from an EMBL/GenBank/DDBJ whole genome shotgun (WGS) entry which is preliminary data.</text>
</comment>
<feature type="domain" description="MTTase N-terminal" evidence="1">
    <location>
        <begin position="2"/>
        <end position="116"/>
    </location>
</feature>
<accession>K1SH09</accession>
<dbReference type="GO" id="GO:0051539">
    <property type="term" value="F:4 iron, 4 sulfur cluster binding"/>
    <property type="evidence" value="ECO:0007669"/>
    <property type="project" value="UniProtKB-KW"/>
</dbReference>
<evidence type="ECO:0000313" key="2">
    <source>
        <dbReference type="EMBL" id="EKC56883.1"/>
    </source>
</evidence>
<reference evidence="2" key="1">
    <citation type="journal article" date="2013" name="Environ. Microbiol.">
        <title>Microbiota from the distal guts of lean and obese adolescents exhibit partial functional redundancy besides clear differences in community structure.</title>
        <authorList>
            <person name="Ferrer M."/>
            <person name="Ruiz A."/>
            <person name="Lanza F."/>
            <person name="Haange S.B."/>
            <person name="Oberbach A."/>
            <person name="Till H."/>
            <person name="Bargiela R."/>
            <person name="Campoy C."/>
            <person name="Segura M.T."/>
            <person name="Richter M."/>
            <person name="von Bergen M."/>
            <person name="Seifert J."/>
            <person name="Suarez A."/>
        </authorList>
    </citation>
    <scope>NUCLEOTIDE SEQUENCE</scope>
</reference>
<dbReference type="GO" id="GO:0035599">
    <property type="term" value="F:aspartic acid methylthiotransferase activity"/>
    <property type="evidence" value="ECO:0007669"/>
    <property type="project" value="TreeGrafter"/>
</dbReference>
<dbReference type="GO" id="GO:0046872">
    <property type="term" value="F:metal ion binding"/>
    <property type="evidence" value="ECO:0007669"/>
    <property type="project" value="UniProtKB-KW"/>
</dbReference>
<gene>
    <name evidence="2" type="ORF">OBE_10831</name>
</gene>
<proteinExistence type="predicted"/>
<name>K1SH09_9ZZZZ</name>
<dbReference type="EMBL" id="AJWZ01007443">
    <property type="protein sequence ID" value="EKC56883.1"/>
    <property type="molecule type" value="Genomic_DNA"/>
</dbReference>
<feature type="non-terminal residue" evidence="2">
    <location>
        <position position="116"/>
    </location>
</feature>
<dbReference type="GO" id="GO:0005829">
    <property type="term" value="C:cytosol"/>
    <property type="evidence" value="ECO:0007669"/>
    <property type="project" value="TreeGrafter"/>
</dbReference>
<organism evidence="2">
    <name type="scientific">human gut metagenome</name>
    <dbReference type="NCBI Taxonomy" id="408170"/>
    <lineage>
        <taxon>unclassified sequences</taxon>
        <taxon>metagenomes</taxon>
        <taxon>organismal metagenomes</taxon>
    </lineage>
</organism>
<dbReference type="InterPro" id="IPR005840">
    <property type="entry name" value="Ribosomal_uS12_MeSTrfase_RimO"/>
</dbReference>
<dbReference type="InterPro" id="IPR013848">
    <property type="entry name" value="Methylthiotransferase_N"/>
</dbReference>
<protein>
    <submittedName>
        <fullName evidence="2">MiaB-like tRNA modifying enzyme YliG</fullName>
    </submittedName>
</protein>
<dbReference type="PANTHER" id="PTHR43837">
    <property type="entry name" value="RIBOSOMAL PROTEIN S12 METHYLTHIOTRANSFERASE RIMO"/>
    <property type="match status" value="1"/>
</dbReference>
<dbReference type="Gene3D" id="3.40.50.12160">
    <property type="entry name" value="Methylthiotransferase, N-terminal domain"/>
    <property type="match status" value="1"/>
</dbReference>
<dbReference type="InterPro" id="IPR038135">
    <property type="entry name" value="Methylthiotransferase_N_sf"/>
</dbReference>